<dbReference type="PANTHER" id="PTHR30506:SF3">
    <property type="entry name" value="UPF0126 INNER MEMBRANE PROTEIN YADS-RELATED"/>
    <property type="match status" value="1"/>
</dbReference>
<keyword evidence="5 6" id="KW-0472">Membrane</keyword>
<dbReference type="RefSeq" id="XP_009034618.1">
    <property type="nucleotide sequence ID" value="XM_009036370.1"/>
</dbReference>
<dbReference type="KEGG" id="aaf:AURANDRAFT_52678"/>
<evidence type="ECO:0000256" key="3">
    <source>
        <dbReference type="ARBA" id="ARBA00022692"/>
    </source>
</evidence>
<dbReference type="InParanoid" id="F0Y2J1"/>
<dbReference type="eggNOG" id="ENOG502S0MY">
    <property type="taxonomic scope" value="Eukaryota"/>
</dbReference>
<evidence type="ECO:0000256" key="6">
    <source>
        <dbReference type="SAM" id="Phobius"/>
    </source>
</evidence>
<comment type="subcellular location">
    <subcellularLocation>
        <location evidence="1">Cell membrane</location>
        <topology evidence="1">Multi-pass membrane protein</topology>
    </subcellularLocation>
</comment>
<keyword evidence="10" id="KW-1185">Reference proteome</keyword>
<evidence type="ECO:0000313" key="10">
    <source>
        <dbReference type="Proteomes" id="UP000002729"/>
    </source>
</evidence>
<evidence type="ECO:0000256" key="7">
    <source>
        <dbReference type="SAM" id="SignalP"/>
    </source>
</evidence>
<keyword evidence="2" id="KW-1003">Cell membrane</keyword>
<feature type="transmembrane region" description="Helical" evidence="6">
    <location>
        <begin position="127"/>
        <end position="147"/>
    </location>
</feature>
<feature type="signal peptide" evidence="7">
    <location>
        <begin position="1"/>
        <end position="23"/>
    </location>
</feature>
<name>F0Y2J1_AURAN</name>
<organism evidence="10">
    <name type="scientific">Aureococcus anophagefferens</name>
    <name type="common">Harmful bloom alga</name>
    <dbReference type="NCBI Taxonomy" id="44056"/>
    <lineage>
        <taxon>Eukaryota</taxon>
        <taxon>Sar</taxon>
        <taxon>Stramenopiles</taxon>
        <taxon>Ochrophyta</taxon>
        <taxon>Pelagophyceae</taxon>
        <taxon>Pelagomonadales</taxon>
        <taxon>Pelagomonadaceae</taxon>
        <taxon>Aureococcus</taxon>
    </lineage>
</organism>
<feature type="transmembrane region" description="Helical" evidence="6">
    <location>
        <begin position="67"/>
        <end position="87"/>
    </location>
</feature>
<protein>
    <recommendedName>
        <fullName evidence="8">Glycine transporter domain-containing protein</fullName>
    </recommendedName>
</protein>
<evidence type="ECO:0000259" key="8">
    <source>
        <dbReference type="Pfam" id="PF03458"/>
    </source>
</evidence>
<accession>F0Y2J1</accession>
<feature type="domain" description="Glycine transporter" evidence="8">
    <location>
        <begin position="162"/>
        <end position="242"/>
    </location>
</feature>
<evidence type="ECO:0000256" key="4">
    <source>
        <dbReference type="ARBA" id="ARBA00022989"/>
    </source>
</evidence>
<gene>
    <name evidence="9" type="ORF">AURANDRAFT_52678</name>
</gene>
<keyword evidence="7" id="KW-0732">Signal</keyword>
<evidence type="ECO:0000313" key="9">
    <source>
        <dbReference type="EMBL" id="EGB11064.1"/>
    </source>
</evidence>
<sequence length="301" mass="32619">MVSSPRRALLWCFACVAATSALGRRSLATKSWRTGAPATSAHSRRRAPPPRRAALARLRGGYNTFDALIFLDFFGTAVFAFSGTIQAARNEMDVLGAAVIALFTCVGGGTTRDVLLGRVPVFWMRNVLYLQIIFLTSVLTFCCWPRIERDLGGDDAHEAFCFADALGLGAFAVLSADIALKESCQPLCCVVFGLVGATFGGVMRDVLTKQPVRILHAHVHGRPKSLYGFTALVGALVYVALAPRFPDYPNCVAATGFLATAVLRVAAYTYKLTLPAWIGRIQEEGSPKLSSRRARVTHLKY</sequence>
<evidence type="ECO:0000256" key="1">
    <source>
        <dbReference type="ARBA" id="ARBA00004651"/>
    </source>
</evidence>
<dbReference type="EMBL" id="GL833123">
    <property type="protein sequence ID" value="EGB11064.1"/>
    <property type="molecule type" value="Genomic_DNA"/>
</dbReference>
<evidence type="ECO:0000256" key="2">
    <source>
        <dbReference type="ARBA" id="ARBA00022475"/>
    </source>
</evidence>
<dbReference type="GO" id="GO:0005886">
    <property type="term" value="C:plasma membrane"/>
    <property type="evidence" value="ECO:0007669"/>
    <property type="project" value="UniProtKB-SubCell"/>
</dbReference>
<dbReference type="PANTHER" id="PTHR30506">
    <property type="entry name" value="INNER MEMBRANE PROTEIN"/>
    <property type="match status" value="1"/>
</dbReference>
<dbReference type="Proteomes" id="UP000002729">
    <property type="component" value="Unassembled WGS sequence"/>
</dbReference>
<dbReference type="InterPro" id="IPR005115">
    <property type="entry name" value="Gly_transporter"/>
</dbReference>
<feature type="domain" description="Glycine transporter" evidence="8">
    <location>
        <begin position="70"/>
        <end position="144"/>
    </location>
</feature>
<feature type="transmembrane region" description="Helical" evidence="6">
    <location>
        <begin position="252"/>
        <end position="270"/>
    </location>
</feature>
<evidence type="ECO:0000256" key="5">
    <source>
        <dbReference type="ARBA" id="ARBA00023136"/>
    </source>
</evidence>
<keyword evidence="3 6" id="KW-0812">Transmembrane</keyword>
<dbReference type="GeneID" id="20222228"/>
<feature type="transmembrane region" description="Helical" evidence="6">
    <location>
        <begin position="225"/>
        <end position="246"/>
    </location>
</feature>
<reference evidence="9 10" key="1">
    <citation type="journal article" date="2011" name="Proc. Natl. Acad. Sci. U.S.A.">
        <title>Niche of harmful alga Aureococcus anophagefferens revealed through ecogenomics.</title>
        <authorList>
            <person name="Gobler C.J."/>
            <person name="Berry D.L."/>
            <person name="Dyhrman S.T."/>
            <person name="Wilhelm S.W."/>
            <person name="Salamov A."/>
            <person name="Lobanov A.V."/>
            <person name="Zhang Y."/>
            <person name="Collier J.L."/>
            <person name="Wurch L.L."/>
            <person name="Kustka A.B."/>
            <person name="Dill B.D."/>
            <person name="Shah M."/>
            <person name="VerBerkmoes N.C."/>
            <person name="Kuo A."/>
            <person name="Terry A."/>
            <person name="Pangilinan J."/>
            <person name="Lindquist E.A."/>
            <person name="Lucas S."/>
            <person name="Paulsen I.T."/>
            <person name="Hattenrath-Lehmann T.K."/>
            <person name="Talmage S.C."/>
            <person name="Walker E.A."/>
            <person name="Koch F."/>
            <person name="Burson A.M."/>
            <person name="Marcoval M.A."/>
            <person name="Tang Y.Z."/>
            <person name="Lecleir G.R."/>
            <person name="Coyne K.J."/>
            <person name="Berg G.M."/>
            <person name="Bertrand E.M."/>
            <person name="Saito M.A."/>
            <person name="Gladyshev V.N."/>
            <person name="Grigoriev I.V."/>
        </authorList>
    </citation>
    <scope>NUCLEOTIDE SEQUENCE [LARGE SCALE GENOMIC DNA]</scope>
    <source>
        <strain evidence="10">CCMP 1984</strain>
    </source>
</reference>
<dbReference type="Pfam" id="PF03458">
    <property type="entry name" value="Gly_transporter"/>
    <property type="match status" value="2"/>
</dbReference>
<proteinExistence type="predicted"/>
<dbReference type="AlphaFoldDB" id="F0Y2J1"/>
<keyword evidence="4 6" id="KW-1133">Transmembrane helix</keyword>
<feature type="transmembrane region" description="Helical" evidence="6">
    <location>
        <begin position="94"/>
        <end position="115"/>
    </location>
</feature>
<dbReference type="OMA" id="AIRDWRY"/>
<dbReference type="OrthoDB" id="67004at2759"/>
<feature type="chain" id="PRO_5003262640" description="Glycine transporter domain-containing protein" evidence="7">
    <location>
        <begin position="24"/>
        <end position="301"/>
    </location>
</feature>